<evidence type="ECO:0000256" key="4">
    <source>
        <dbReference type="ARBA" id="ARBA00022538"/>
    </source>
</evidence>
<keyword evidence="7" id="KW-0630">Potassium</keyword>
<keyword evidence="6" id="KW-0631">Potassium channel</keyword>
<evidence type="ECO:0000256" key="3">
    <source>
        <dbReference type="ARBA" id="ARBA00022448"/>
    </source>
</evidence>
<keyword evidence="3" id="KW-0813">Transport</keyword>
<dbReference type="OrthoDB" id="7626281at2"/>
<keyword evidence="8 14" id="KW-1133">Transmembrane helix</keyword>
<evidence type="ECO:0000256" key="10">
    <source>
        <dbReference type="ARBA" id="ARBA00023136"/>
    </source>
</evidence>
<evidence type="ECO:0000256" key="5">
    <source>
        <dbReference type="ARBA" id="ARBA00022692"/>
    </source>
</evidence>
<evidence type="ECO:0000256" key="6">
    <source>
        <dbReference type="ARBA" id="ARBA00022826"/>
    </source>
</evidence>
<evidence type="ECO:0000313" key="15">
    <source>
        <dbReference type="EMBL" id="QAY72866.1"/>
    </source>
</evidence>
<dbReference type="KEGG" id="agf:ET445_05440"/>
<dbReference type="GO" id="GO:0005267">
    <property type="term" value="F:potassium channel activity"/>
    <property type="evidence" value="ECO:0007669"/>
    <property type="project" value="UniProtKB-KW"/>
</dbReference>
<proteinExistence type="inferred from homology"/>
<evidence type="ECO:0000256" key="13">
    <source>
        <dbReference type="SAM" id="MobiDB-lite"/>
    </source>
</evidence>
<dbReference type="Proteomes" id="UP000291259">
    <property type="component" value="Chromosome"/>
</dbReference>
<evidence type="ECO:0000313" key="16">
    <source>
        <dbReference type="Proteomes" id="UP000291259"/>
    </source>
</evidence>
<evidence type="ECO:0000256" key="14">
    <source>
        <dbReference type="SAM" id="Phobius"/>
    </source>
</evidence>
<evidence type="ECO:0000256" key="1">
    <source>
        <dbReference type="ARBA" id="ARBA00004141"/>
    </source>
</evidence>
<comment type="similarity">
    <text evidence="2">Belongs to the TMEM175 family.</text>
</comment>
<keyword evidence="10 14" id="KW-0472">Membrane</keyword>
<evidence type="ECO:0000256" key="7">
    <source>
        <dbReference type="ARBA" id="ARBA00022958"/>
    </source>
</evidence>
<name>A0A4P6FB89_9MICO</name>
<evidence type="ECO:0000256" key="2">
    <source>
        <dbReference type="ARBA" id="ARBA00006920"/>
    </source>
</evidence>
<feature type="region of interest" description="Disordered" evidence="13">
    <location>
        <begin position="214"/>
        <end position="238"/>
    </location>
</feature>
<protein>
    <submittedName>
        <fullName evidence="15">DUF1211 domain-containing protein</fullName>
    </submittedName>
</protein>
<accession>A0A4P6FB89</accession>
<evidence type="ECO:0000256" key="11">
    <source>
        <dbReference type="ARBA" id="ARBA00023303"/>
    </source>
</evidence>
<dbReference type="GO" id="GO:0015252">
    <property type="term" value="F:proton channel activity"/>
    <property type="evidence" value="ECO:0007669"/>
    <property type="project" value="InterPro"/>
</dbReference>
<sequence>MAGRRTGRIPGRTTVSTTRVEFFTDGVFAIAATLLVLELTTHAIGEVSSSGALWSALVGMTDQFISFTVSFLLLCLLWYRHVQQFEAIARLDLGSVWLNSLRLLFVVLIPFTTSINSEYTGIWLGRMLLPLNYFFALLFSLLFWVVASRPAAGLLKADVTTDEVQRATVTAAYRLGIGAVAVVLSPWIGSWAFLGFAFDPVIARFVFGARTRHPDVSKRPDDPKYPDASDGAPSPPEA</sequence>
<feature type="transmembrane region" description="Helical" evidence="14">
    <location>
        <begin position="52"/>
        <end position="79"/>
    </location>
</feature>
<dbReference type="GO" id="GO:0016020">
    <property type="term" value="C:membrane"/>
    <property type="evidence" value="ECO:0007669"/>
    <property type="project" value="UniProtKB-SubCell"/>
</dbReference>
<evidence type="ECO:0000256" key="9">
    <source>
        <dbReference type="ARBA" id="ARBA00023065"/>
    </source>
</evidence>
<feature type="transmembrane region" description="Helical" evidence="14">
    <location>
        <begin position="20"/>
        <end position="40"/>
    </location>
</feature>
<feature type="transmembrane region" description="Helical" evidence="14">
    <location>
        <begin position="123"/>
        <end position="146"/>
    </location>
</feature>
<gene>
    <name evidence="15" type="ORF">ET445_05440</name>
</gene>
<keyword evidence="4" id="KW-0633">Potassium transport</keyword>
<keyword evidence="16" id="KW-1185">Reference proteome</keyword>
<dbReference type="AlphaFoldDB" id="A0A4P6FB89"/>
<keyword evidence="5 14" id="KW-0812">Transmembrane</keyword>
<dbReference type="PANTHER" id="PTHR31462:SF5">
    <property type="entry name" value="ENDOSOMAL_LYSOSOMAL PROTON CHANNEL TMEM175"/>
    <property type="match status" value="1"/>
</dbReference>
<reference evidence="15 16" key="1">
    <citation type="submission" date="2019-01" db="EMBL/GenBank/DDBJ databases">
        <title>Genome sequencing of strain FW100M-8.</title>
        <authorList>
            <person name="Heo J."/>
            <person name="Kim S.-J."/>
            <person name="Kim J.-S."/>
            <person name="Hong S.-B."/>
            <person name="Kwon S.-W."/>
        </authorList>
    </citation>
    <scope>NUCLEOTIDE SEQUENCE [LARGE SCALE GENOMIC DNA]</scope>
    <source>
        <strain evidence="15 16">FW100M-8</strain>
    </source>
</reference>
<keyword evidence="9" id="KW-0406">Ion transport</keyword>
<keyword evidence="11" id="KW-0407">Ion channel</keyword>
<feature type="transmembrane region" description="Helical" evidence="14">
    <location>
        <begin position="91"/>
        <end position="111"/>
    </location>
</feature>
<dbReference type="RefSeq" id="WP_129189566.1">
    <property type="nucleotide sequence ID" value="NZ_CP035491.1"/>
</dbReference>
<dbReference type="PANTHER" id="PTHR31462">
    <property type="entry name" value="ENDOSOMAL/LYSOSOMAL POTASSIUM CHANNEL TMEM175"/>
    <property type="match status" value="1"/>
</dbReference>
<dbReference type="InterPro" id="IPR010617">
    <property type="entry name" value="TMEM175-like"/>
</dbReference>
<comment type="catalytic activity">
    <reaction evidence="12">
        <text>K(+)(in) = K(+)(out)</text>
        <dbReference type="Rhea" id="RHEA:29463"/>
        <dbReference type="ChEBI" id="CHEBI:29103"/>
    </reaction>
</comment>
<dbReference type="EMBL" id="CP035491">
    <property type="protein sequence ID" value="QAY72866.1"/>
    <property type="molecule type" value="Genomic_DNA"/>
</dbReference>
<organism evidence="15 16">
    <name type="scientific">Agromyces protaetiae</name>
    <dbReference type="NCBI Taxonomy" id="2509455"/>
    <lineage>
        <taxon>Bacteria</taxon>
        <taxon>Bacillati</taxon>
        <taxon>Actinomycetota</taxon>
        <taxon>Actinomycetes</taxon>
        <taxon>Micrococcales</taxon>
        <taxon>Microbacteriaceae</taxon>
        <taxon>Agromyces</taxon>
    </lineage>
</organism>
<evidence type="ECO:0000256" key="8">
    <source>
        <dbReference type="ARBA" id="ARBA00022989"/>
    </source>
</evidence>
<comment type="subcellular location">
    <subcellularLocation>
        <location evidence="1">Membrane</location>
        <topology evidence="1">Multi-pass membrane protein</topology>
    </subcellularLocation>
</comment>
<dbReference type="Pfam" id="PF06736">
    <property type="entry name" value="TMEM175"/>
    <property type="match status" value="1"/>
</dbReference>
<evidence type="ECO:0000256" key="12">
    <source>
        <dbReference type="ARBA" id="ARBA00034430"/>
    </source>
</evidence>
<feature type="compositionally biased region" description="Basic and acidic residues" evidence="13">
    <location>
        <begin position="214"/>
        <end position="227"/>
    </location>
</feature>